<protein>
    <submittedName>
        <fullName evidence="1">HAD-IA family hydrolase</fullName>
    </submittedName>
</protein>
<sequence length="74" mass="8611">EFDRIFNSYRLGKGKRDPSVFDDVARELGIAPGEVLFVDDMLANVVRAESRGMRGILFEDEPRFERDLKRYTEV</sequence>
<reference evidence="1 2" key="1">
    <citation type="submission" date="2020-10" db="EMBL/GenBank/DDBJ databases">
        <title>Investigation of anaerobic biodegradation of phenanthrene by a sulfate-dependent Geobacter anodireducens strain PheS2.</title>
        <authorList>
            <person name="Zhang Z."/>
        </authorList>
    </citation>
    <scope>NUCLEOTIDE SEQUENCE [LARGE SCALE GENOMIC DNA]</scope>
    <source>
        <strain evidence="1 2">PheS2</strain>
    </source>
</reference>
<dbReference type="Proteomes" id="UP000618926">
    <property type="component" value="Unassembled WGS sequence"/>
</dbReference>
<dbReference type="GO" id="GO:0016787">
    <property type="term" value="F:hydrolase activity"/>
    <property type="evidence" value="ECO:0007669"/>
    <property type="project" value="UniProtKB-KW"/>
</dbReference>
<dbReference type="EMBL" id="JADBFD010000015">
    <property type="protein sequence ID" value="MBE2888618.1"/>
    <property type="molecule type" value="Genomic_DNA"/>
</dbReference>
<dbReference type="PANTHER" id="PTHR43611:SF3">
    <property type="entry name" value="FLAVIN MONONUCLEOTIDE HYDROLASE 1, CHLOROPLATIC"/>
    <property type="match status" value="1"/>
</dbReference>
<gene>
    <name evidence="1" type="ORF">IIE05_11620</name>
</gene>
<organism evidence="1 2">
    <name type="scientific">Geobacter anodireducens</name>
    <dbReference type="NCBI Taxonomy" id="1340425"/>
    <lineage>
        <taxon>Bacteria</taxon>
        <taxon>Pseudomonadati</taxon>
        <taxon>Thermodesulfobacteriota</taxon>
        <taxon>Desulfuromonadia</taxon>
        <taxon>Geobacterales</taxon>
        <taxon>Geobacteraceae</taxon>
        <taxon>Geobacter</taxon>
    </lineage>
</organism>
<dbReference type="InterPro" id="IPR036412">
    <property type="entry name" value="HAD-like_sf"/>
</dbReference>
<accession>A0ABR9NWJ0</accession>
<keyword evidence="2" id="KW-1185">Reference proteome</keyword>
<dbReference type="SUPFAM" id="SSF56784">
    <property type="entry name" value="HAD-like"/>
    <property type="match status" value="1"/>
</dbReference>
<dbReference type="NCBIfam" id="TIGR01509">
    <property type="entry name" value="HAD-SF-IA-v3"/>
    <property type="match status" value="1"/>
</dbReference>
<name>A0ABR9NWJ0_9BACT</name>
<feature type="non-terminal residue" evidence="1">
    <location>
        <position position="1"/>
    </location>
</feature>
<proteinExistence type="predicted"/>
<comment type="caution">
    <text evidence="1">The sequence shown here is derived from an EMBL/GenBank/DDBJ whole genome shotgun (WGS) entry which is preliminary data.</text>
</comment>
<evidence type="ECO:0000313" key="1">
    <source>
        <dbReference type="EMBL" id="MBE2888618.1"/>
    </source>
</evidence>
<dbReference type="InterPro" id="IPR006439">
    <property type="entry name" value="HAD-SF_hydro_IA"/>
</dbReference>
<dbReference type="InterPro" id="IPR023214">
    <property type="entry name" value="HAD_sf"/>
</dbReference>
<keyword evidence="1" id="KW-0378">Hydrolase</keyword>
<dbReference type="PANTHER" id="PTHR43611">
    <property type="entry name" value="ALPHA-D-GLUCOSE 1-PHOSPHATE PHOSPHATASE"/>
    <property type="match status" value="1"/>
</dbReference>
<evidence type="ECO:0000313" key="2">
    <source>
        <dbReference type="Proteomes" id="UP000618926"/>
    </source>
</evidence>
<dbReference type="Gene3D" id="3.40.50.1000">
    <property type="entry name" value="HAD superfamily/HAD-like"/>
    <property type="match status" value="1"/>
</dbReference>
<dbReference type="RefSeq" id="WP_192905631.1">
    <property type="nucleotide sequence ID" value="NZ_JADBFD010000015.1"/>
</dbReference>